<sequence>MALRSVPALENNGQDLLRLFPTEIRLMIFEELLVLQPETIFRGAYEFNQLSENEFEDEIPVPWEILQTCRQYHDEAAPILYGKNKFVFCTGAGGDPGMFWRYPISRRYMRYVTDLGIYLQSDEPQKQAAQRISHFVRALARHTTRLKHLVVLISSDRFYDSTCPWDILFCCNPVAKALDFLVGSEKVQYLKVRVHDGAMLFPNYAMALNQKFEQGSTADRSITFSQSCSCPPKTRCHHDPIEHCCLCGWSIENIGQKPIETIVPPEYIESCEQRMMDLQHDLFHKGLLPPRDDDDSEDEEDDENGGIYRTGHAATDDYEEKLPAFHSVILLPGQERKYRSPVKAPKVWFFRQTLLTEFFKVIADEEYLATTN</sequence>
<accession>A0A6A5W494</accession>
<keyword evidence="3" id="KW-1185">Reference proteome</keyword>
<dbReference type="Proteomes" id="UP000799779">
    <property type="component" value="Unassembled WGS sequence"/>
</dbReference>
<evidence type="ECO:0000256" key="1">
    <source>
        <dbReference type="SAM" id="MobiDB-lite"/>
    </source>
</evidence>
<dbReference type="OrthoDB" id="2951834at2759"/>
<dbReference type="AlphaFoldDB" id="A0A6A5W494"/>
<feature type="compositionally biased region" description="Acidic residues" evidence="1">
    <location>
        <begin position="292"/>
        <end position="304"/>
    </location>
</feature>
<feature type="region of interest" description="Disordered" evidence="1">
    <location>
        <begin position="286"/>
        <end position="310"/>
    </location>
</feature>
<dbReference type="EMBL" id="ML977629">
    <property type="protein sequence ID" value="KAF1996067.1"/>
    <property type="molecule type" value="Genomic_DNA"/>
</dbReference>
<name>A0A6A5W494_9PLEO</name>
<proteinExistence type="predicted"/>
<reference evidence="2" key="1">
    <citation type="journal article" date="2020" name="Stud. Mycol.">
        <title>101 Dothideomycetes genomes: a test case for predicting lifestyles and emergence of pathogens.</title>
        <authorList>
            <person name="Haridas S."/>
            <person name="Albert R."/>
            <person name="Binder M."/>
            <person name="Bloem J."/>
            <person name="Labutti K."/>
            <person name="Salamov A."/>
            <person name="Andreopoulos B."/>
            <person name="Baker S."/>
            <person name="Barry K."/>
            <person name="Bills G."/>
            <person name="Bluhm B."/>
            <person name="Cannon C."/>
            <person name="Castanera R."/>
            <person name="Culley D."/>
            <person name="Daum C."/>
            <person name="Ezra D."/>
            <person name="Gonzalez J."/>
            <person name="Henrissat B."/>
            <person name="Kuo A."/>
            <person name="Liang C."/>
            <person name="Lipzen A."/>
            <person name="Lutzoni F."/>
            <person name="Magnuson J."/>
            <person name="Mondo S."/>
            <person name="Nolan M."/>
            <person name="Ohm R."/>
            <person name="Pangilinan J."/>
            <person name="Park H.-J."/>
            <person name="Ramirez L."/>
            <person name="Alfaro M."/>
            <person name="Sun H."/>
            <person name="Tritt A."/>
            <person name="Yoshinaga Y."/>
            <person name="Zwiers L.-H."/>
            <person name="Turgeon B."/>
            <person name="Goodwin S."/>
            <person name="Spatafora J."/>
            <person name="Crous P."/>
            <person name="Grigoriev I."/>
        </authorList>
    </citation>
    <scope>NUCLEOTIDE SEQUENCE</scope>
    <source>
        <strain evidence="2">CBS 123094</strain>
    </source>
</reference>
<protein>
    <recommendedName>
        <fullName evidence="4">F-box domain-containing protein</fullName>
    </recommendedName>
</protein>
<dbReference type="InterPro" id="IPR038883">
    <property type="entry name" value="AN11006-like"/>
</dbReference>
<evidence type="ECO:0000313" key="3">
    <source>
        <dbReference type="Proteomes" id="UP000799779"/>
    </source>
</evidence>
<dbReference type="PANTHER" id="PTHR42085">
    <property type="entry name" value="F-BOX DOMAIN-CONTAINING PROTEIN"/>
    <property type="match status" value="1"/>
</dbReference>
<gene>
    <name evidence="2" type="ORF">P154DRAFT_444089</name>
</gene>
<dbReference type="PANTHER" id="PTHR42085:SF2">
    <property type="entry name" value="F-BOX DOMAIN-CONTAINING PROTEIN"/>
    <property type="match status" value="1"/>
</dbReference>
<evidence type="ECO:0000313" key="2">
    <source>
        <dbReference type="EMBL" id="KAF1996067.1"/>
    </source>
</evidence>
<evidence type="ECO:0008006" key="4">
    <source>
        <dbReference type="Google" id="ProtNLM"/>
    </source>
</evidence>
<organism evidence="2 3">
    <name type="scientific">Amniculicola lignicola CBS 123094</name>
    <dbReference type="NCBI Taxonomy" id="1392246"/>
    <lineage>
        <taxon>Eukaryota</taxon>
        <taxon>Fungi</taxon>
        <taxon>Dikarya</taxon>
        <taxon>Ascomycota</taxon>
        <taxon>Pezizomycotina</taxon>
        <taxon>Dothideomycetes</taxon>
        <taxon>Pleosporomycetidae</taxon>
        <taxon>Pleosporales</taxon>
        <taxon>Amniculicolaceae</taxon>
        <taxon>Amniculicola</taxon>
    </lineage>
</organism>